<comment type="pathway">
    <text evidence="2">Amino-acid biosynthesis; L-methionine biosynthesis via de novo pathway; L-homoserine from L-aspartate: step 3/3.</text>
</comment>
<evidence type="ECO:0000256" key="4">
    <source>
        <dbReference type="ARBA" id="ARBA00013213"/>
    </source>
</evidence>
<dbReference type="Gene3D" id="3.30.360.10">
    <property type="entry name" value="Dihydrodipicolinate Reductase, domain 2"/>
    <property type="match status" value="1"/>
</dbReference>
<dbReference type="Pfam" id="PF00742">
    <property type="entry name" value="Homoserine_dh"/>
    <property type="match status" value="1"/>
</dbReference>
<protein>
    <recommendedName>
        <fullName evidence="5">Homoserine dehydrogenase</fullName>
        <ecNumber evidence="4">1.1.1.3</ecNumber>
    </recommendedName>
</protein>
<evidence type="ECO:0000313" key="12">
    <source>
        <dbReference type="Proteomes" id="UP000614469"/>
    </source>
</evidence>
<reference evidence="11 12" key="1">
    <citation type="submission" date="2020-08" db="EMBL/GenBank/DDBJ databases">
        <title>Bridging the membrane lipid divide: bacteria of the FCB group superphylum have the potential to synthesize archaeal ether lipids.</title>
        <authorList>
            <person name="Villanueva L."/>
            <person name="Von Meijenfeldt F.A.B."/>
            <person name="Westbye A.B."/>
            <person name="Yadav S."/>
            <person name="Hopmans E.C."/>
            <person name="Dutilh B.E."/>
            <person name="Sinninghe Damste J.S."/>
        </authorList>
    </citation>
    <scope>NUCLEOTIDE SEQUENCE [LARGE SCALE GENOMIC DNA]</scope>
    <source>
        <strain evidence="11">NIOZ-UU36</strain>
    </source>
</reference>
<sequence>ANKGPVVHAYKELQDLAASKGVKFLHESTVMDGAPIFSLFREAIPASKLLAFKGILNSTTNLILTRMEKGDRFDEAVKHCQDVGIAETDPSGDVDGWDAAIKVAALVTVLMGIPLKPQDVDRTGIREITPEMVANALKENKRYKLICSAERDRENIIARVAPELIPSTSPIYSVEGTSSIVEFKSDVLGDLSVVEKDPGPHTTAYGLLADFINAVKN</sequence>
<gene>
    <name evidence="11" type="ORF">H8E29_15695</name>
</gene>
<dbReference type="SUPFAM" id="SSF55347">
    <property type="entry name" value="Glyceraldehyde-3-phosphate dehydrogenase-like, C-terminal domain"/>
    <property type="match status" value="1"/>
</dbReference>
<dbReference type="Gene3D" id="3.40.50.720">
    <property type="entry name" value="NAD(P)-binding Rossmann-like Domain"/>
    <property type="match status" value="1"/>
</dbReference>
<proteinExistence type="inferred from homology"/>
<name>A0A8J6TJN8_9CHLR</name>
<dbReference type="PANTHER" id="PTHR43331:SF1">
    <property type="entry name" value="HOMOSERINE DEHYDROGENASE"/>
    <property type="match status" value="1"/>
</dbReference>
<organism evidence="11 12">
    <name type="scientific">Candidatus Desulfolinea nitratireducens</name>
    <dbReference type="NCBI Taxonomy" id="2841698"/>
    <lineage>
        <taxon>Bacteria</taxon>
        <taxon>Bacillati</taxon>
        <taxon>Chloroflexota</taxon>
        <taxon>Anaerolineae</taxon>
        <taxon>Anaerolineales</taxon>
        <taxon>Anaerolineales incertae sedis</taxon>
        <taxon>Candidatus Desulfolinea</taxon>
    </lineage>
</organism>
<dbReference type="EMBL" id="JACNJN010000186">
    <property type="protein sequence ID" value="MBC8336705.1"/>
    <property type="molecule type" value="Genomic_DNA"/>
</dbReference>
<evidence type="ECO:0000256" key="1">
    <source>
        <dbReference type="ARBA" id="ARBA00005056"/>
    </source>
</evidence>
<evidence type="ECO:0000256" key="3">
    <source>
        <dbReference type="ARBA" id="ARBA00006753"/>
    </source>
</evidence>
<keyword evidence="7" id="KW-0560">Oxidoreductase</keyword>
<comment type="caution">
    <text evidence="11">The sequence shown here is derived from an EMBL/GenBank/DDBJ whole genome shotgun (WGS) entry which is preliminary data.</text>
</comment>
<keyword evidence="6" id="KW-0791">Threonine biosynthesis</keyword>
<evidence type="ECO:0000313" key="11">
    <source>
        <dbReference type="EMBL" id="MBC8336705.1"/>
    </source>
</evidence>
<evidence type="ECO:0000259" key="10">
    <source>
        <dbReference type="Pfam" id="PF00742"/>
    </source>
</evidence>
<evidence type="ECO:0000256" key="8">
    <source>
        <dbReference type="ARBA" id="ARBA00023053"/>
    </source>
</evidence>
<dbReference type="FunFam" id="3.30.360.10:FF:000005">
    <property type="entry name" value="Homoserine dehydrogenase"/>
    <property type="match status" value="1"/>
</dbReference>
<dbReference type="EC" id="1.1.1.3" evidence="4"/>
<evidence type="ECO:0000256" key="7">
    <source>
        <dbReference type="ARBA" id="ARBA00023002"/>
    </source>
</evidence>
<feature type="non-terminal residue" evidence="11">
    <location>
        <position position="1"/>
    </location>
</feature>
<keyword evidence="8" id="KW-0915">Sodium</keyword>
<keyword evidence="6" id="KW-0028">Amino-acid biosynthesis</keyword>
<comment type="catalytic activity">
    <reaction evidence="9">
        <text>L-homoserine + NADP(+) = L-aspartate 4-semialdehyde + NADPH + H(+)</text>
        <dbReference type="Rhea" id="RHEA:15761"/>
        <dbReference type="ChEBI" id="CHEBI:15378"/>
        <dbReference type="ChEBI" id="CHEBI:57476"/>
        <dbReference type="ChEBI" id="CHEBI:57783"/>
        <dbReference type="ChEBI" id="CHEBI:58349"/>
        <dbReference type="ChEBI" id="CHEBI:537519"/>
        <dbReference type="EC" id="1.1.1.3"/>
    </reaction>
    <physiologicalReaction direction="right-to-left" evidence="9">
        <dbReference type="Rhea" id="RHEA:15763"/>
    </physiologicalReaction>
</comment>
<evidence type="ECO:0000256" key="2">
    <source>
        <dbReference type="ARBA" id="ARBA00005062"/>
    </source>
</evidence>
<dbReference type="PANTHER" id="PTHR43331">
    <property type="entry name" value="HOMOSERINE DEHYDROGENASE"/>
    <property type="match status" value="1"/>
</dbReference>
<feature type="domain" description="Homoserine dehydrogenase catalytic" evidence="10">
    <location>
        <begin position="35"/>
        <end position="212"/>
    </location>
</feature>
<comment type="similarity">
    <text evidence="3">Belongs to the homoserine dehydrogenase family.</text>
</comment>
<evidence type="ECO:0000256" key="6">
    <source>
        <dbReference type="ARBA" id="ARBA00022697"/>
    </source>
</evidence>
<comment type="pathway">
    <text evidence="1">Amino-acid biosynthesis; L-threonine biosynthesis; L-threonine from L-aspartate: step 3/5.</text>
</comment>
<dbReference type="GO" id="GO:0009088">
    <property type="term" value="P:threonine biosynthetic process"/>
    <property type="evidence" value="ECO:0007669"/>
    <property type="project" value="UniProtKB-KW"/>
</dbReference>
<dbReference type="Proteomes" id="UP000614469">
    <property type="component" value="Unassembled WGS sequence"/>
</dbReference>
<evidence type="ECO:0000256" key="5">
    <source>
        <dbReference type="ARBA" id="ARBA00013376"/>
    </source>
</evidence>
<dbReference type="InterPro" id="IPR001342">
    <property type="entry name" value="HDH_cat"/>
</dbReference>
<evidence type="ECO:0000256" key="9">
    <source>
        <dbReference type="ARBA" id="ARBA00048841"/>
    </source>
</evidence>
<dbReference type="AlphaFoldDB" id="A0A8J6TJN8"/>
<dbReference type="GO" id="GO:0004412">
    <property type="term" value="F:homoserine dehydrogenase activity"/>
    <property type="evidence" value="ECO:0007669"/>
    <property type="project" value="UniProtKB-EC"/>
</dbReference>
<accession>A0A8J6TJN8</accession>